<keyword evidence="2" id="KW-1185">Reference proteome</keyword>
<reference evidence="1 2" key="1">
    <citation type="submission" date="2024-07" db="EMBL/GenBank/DDBJ databases">
        <title>Characterization of a bacterium isolated from hydrolysated instant sea cucumber by whole-genome sequencing and metabolomics.</title>
        <authorList>
            <person name="Luo X."/>
            <person name="Zhang Z."/>
            <person name="Zheng Z."/>
            <person name="Zhang W."/>
            <person name="Ming T."/>
            <person name="Jiao L."/>
            <person name="Su X."/>
            <person name="Kong F."/>
            <person name="Xu J."/>
        </authorList>
    </citation>
    <scope>NUCLEOTIDE SEQUENCE [LARGE SCALE GENOMIC DNA]</scope>
    <source>
        <strain evidence="1 2">XL-2024</strain>
    </source>
</reference>
<sequence length="55" mass="6459">MGLSYFSEDEFKETLKFAIDKLSENKTSQKSLLLSFQVIELEQGKRLFMQLLKIN</sequence>
<organism evidence="1 2">
    <name type="scientific">Lysinibacillus xylanilyticus</name>
    <dbReference type="NCBI Taxonomy" id="582475"/>
    <lineage>
        <taxon>Bacteria</taxon>
        <taxon>Bacillati</taxon>
        <taxon>Bacillota</taxon>
        <taxon>Bacilli</taxon>
        <taxon>Bacillales</taxon>
        <taxon>Bacillaceae</taxon>
        <taxon>Lysinibacillus</taxon>
    </lineage>
</organism>
<dbReference type="EMBL" id="JBFRHK010000006">
    <property type="protein sequence ID" value="MEX3745925.1"/>
    <property type="molecule type" value="Genomic_DNA"/>
</dbReference>
<accession>A0ABV3VYD6</accession>
<comment type="caution">
    <text evidence="1">The sequence shown here is derived from an EMBL/GenBank/DDBJ whole genome shotgun (WGS) entry which is preliminary data.</text>
</comment>
<protein>
    <submittedName>
        <fullName evidence="1">Uncharacterized protein</fullName>
    </submittedName>
</protein>
<name>A0ABV3VYD6_9BACI</name>
<proteinExistence type="predicted"/>
<evidence type="ECO:0000313" key="2">
    <source>
        <dbReference type="Proteomes" id="UP001558534"/>
    </source>
</evidence>
<evidence type="ECO:0000313" key="1">
    <source>
        <dbReference type="EMBL" id="MEX3745925.1"/>
    </source>
</evidence>
<dbReference type="Proteomes" id="UP001558534">
    <property type="component" value="Unassembled WGS sequence"/>
</dbReference>
<dbReference type="RefSeq" id="WP_368636769.1">
    <property type="nucleotide sequence ID" value="NZ_JBFRHK010000006.1"/>
</dbReference>
<gene>
    <name evidence="1" type="ORF">AB1300_12340</name>
</gene>